<name>A0ABW3IDI7_9FLAO</name>
<dbReference type="Proteomes" id="UP001597100">
    <property type="component" value="Unassembled WGS sequence"/>
</dbReference>
<gene>
    <name evidence="1" type="ORF">ACFQ1G_03370</name>
</gene>
<sequence>MIFRKPILYLLFSSLLLVTGCKKEKDSNISSEEMQAEVSRFNDFLDREFEKDLDESPMLQTQLGIKQDYGSWDNFSHLKYAEDLKKAKSRLAFLNDSINENALDEDAALSYRLYKQKLKEEIEDYDFRFYNYPVNQMHGIHAELPAFLINMHKIDSRADAEAYISRLNKIPKVLKDVEKGLELREMNQIMPPSFVFAHTIEASKNLISGKPFEKSTEPSTLLEDFTEKVEKLNLPKEEKSELILEAQKALVNSVQPAYEELITILEDQAQRATQEHGVWKFPKGEQFYNTALKRTTTTDLSADEIHEIGLKEVARIHKEMEEIKEKVGFDGSLQDFFKFMREDEQFYYEGTPEGREKYLAEAKAYINTMKGRLDELFLTKPKADLVVKAVEPFREKSAGKAFYQQPALDGSRPGTYYANLYDMEAMPTYQMEALAYHEGIPGHHMQIAIAQELDSLPMFRKLGHYTAYTEGWGLYSELVPKEIGFYKDPYSDFGRLAMELWRSIRLVVDTGIHSKKWTREEAIEYYKANSPNAESDAIKMVERHIVMPGQATAYKIGMNKILELREHAKEQLGDDFDIREFHDVVLTQGAIPLNVLEDFVSEWIEEKRS</sequence>
<proteinExistence type="predicted"/>
<evidence type="ECO:0000313" key="2">
    <source>
        <dbReference type="Proteomes" id="UP001597100"/>
    </source>
</evidence>
<dbReference type="Pfam" id="PF05960">
    <property type="entry name" value="DUF885"/>
    <property type="match status" value="1"/>
</dbReference>
<keyword evidence="2" id="KW-1185">Reference proteome</keyword>
<dbReference type="PROSITE" id="PS51257">
    <property type="entry name" value="PROKAR_LIPOPROTEIN"/>
    <property type="match status" value="1"/>
</dbReference>
<dbReference type="RefSeq" id="WP_380736861.1">
    <property type="nucleotide sequence ID" value="NZ_JBHTJP010000032.1"/>
</dbReference>
<dbReference type="PANTHER" id="PTHR33361">
    <property type="entry name" value="GLR0591 PROTEIN"/>
    <property type="match status" value="1"/>
</dbReference>
<comment type="caution">
    <text evidence="1">The sequence shown here is derived from an EMBL/GenBank/DDBJ whole genome shotgun (WGS) entry which is preliminary data.</text>
</comment>
<organism evidence="1 2">
    <name type="scientific">Salinimicrobium gaetbulicola</name>
    <dbReference type="NCBI Taxonomy" id="999702"/>
    <lineage>
        <taxon>Bacteria</taxon>
        <taxon>Pseudomonadati</taxon>
        <taxon>Bacteroidota</taxon>
        <taxon>Flavobacteriia</taxon>
        <taxon>Flavobacteriales</taxon>
        <taxon>Flavobacteriaceae</taxon>
        <taxon>Salinimicrobium</taxon>
    </lineage>
</organism>
<protein>
    <submittedName>
        <fullName evidence="1">DUF885 domain-containing protein</fullName>
    </submittedName>
</protein>
<dbReference type="EMBL" id="JBHTJP010000032">
    <property type="protein sequence ID" value="MFD0975823.1"/>
    <property type="molecule type" value="Genomic_DNA"/>
</dbReference>
<accession>A0ABW3IDI7</accession>
<reference evidence="2" key="1">
    <citation type="journal article" date="2019" name="Int. J. Syst. Evol. Microbiol.">
        <title>The Global Catalogue of Microorganisms (GCM) 10K type strain sequencing project: providing services to taxonomists for standard genome sequencing and annotation.</title>
        <authorList>
            <consortium name="The Broad Institute Genomics Platform"/>
            <consortium name="The Broad Institute Genome Sequencing Center for Infectious Disease"/>
            <person name="Wu L."/>
            <person name="Ma J."/>
        </authorList>
    </citation>
    <scope>NUCLEOTIDE SEQUENCE [LARGE SCALE GENOMIC DNA]</scope>
    <source>
        <strain evidence="2">CCUG 60898</strain>
    </source>
</reference>
<dbReference type="PANTHER" id="PTHR33361:SF16">
    <property type="entry name" value="DUF885 DOMAIN-CONTAINING PROTEIN"/>
    <property type="match status" value="1"/>
</dbReference>
<dbReference type="InterPro" id="IPR010281">
    <property type="entry name" value="DUF885"/>
</dbReference>
<evidence type="ECO:0000313" key="1">
    <source>
        <dbReference type="EMBL" id="MFD0975823.1"/>
    </source>
</evidence>